<evidence type="ECO:0000313" key="3">
    <source>
        <dbReference type="Proteomes" id="UP000214365"/>
    </source>
</evidence>
<dbReference type="RefSeq" id="XP_020124138.1">
    <property type="nucleotide sequence ID" value="XM_020259851.1"/>
</dbReference>
<dbReference type="Pfam" id="PF10340">
    <property type="entry name" value="Say1_Mug180"/>
    <property type="match status" value="1"/>
</dbReference>
<comment type="caution">
    <text evidence="2">The sequence shown here is derived from an EMBL/GenBank/DDBJ whole genome shotgun (WGS) entry which is preliminary data.</text>
</comment>
<dbReference type="InterPro" id="IPR019436">
    <property type="entry name" value="Say1-like"/>
</dbReference>
<protein>
    <recommendedName>
        <fullName evidence="4">Alpha/beta hydrolase fold-3 domain-containing protein</fullName>
    </recommendedName>
</protein>
<sequence length="401" mass="43932">MAGAPVPSSSPSLTPWGWAVLLAKIGKIFAGLVCKSVCYSISSRSTHVASLLEKKRSFHSYIAYQGLIDFQCGLTAVEKQSILFSSSTTCQIFAQSLNLPHAKVTLPDGTIAHLLGGSSSSAKSCSDYIPFWNSSRRIKEAEDAKRNAKRVIVYFHGGGYAAPVLPQHLHLLYGLEKKPRWGEDVIVYLLAYSLASDHANPYPTQLRQAISLLDHVLNTENFPPSSITLIGNSAGSNLLLGLLLHLSHPNPDLPPLHLQNNEQLAAAAVISPWCTMEVSAAAMKANADKDVLAPSAIAYWGRNFLGGRAPDPWNTPLIAPAAWWGDVKVDEMLLLYGEDEILRDDTAILCETIKATNPTRTTVHRFQGECHEQMAMNKLLRLPGTCESEKVYAAWMKERFL</sequence>
<dbReference type="AlphaFoldDB" id="A0A225BDC0"/>
<dbReference type="InterPro" id="IPR029058">
    <property type="entry name" value="AB_hydrolase_fold"/>
</dbReference>
<dbReference type="GeneID" id="31000855"/>
<dbReference type="OrthoDB" id="2152029at2759"/>
<dbReference type="GO" id="GO:0016787">
    <property type="term" value="F:hydrolase activity"/>
    <property type="evidence" value="ECO:0007669"/>
    <property type="project" value="UniProtKB-KW"/>
</dbReference>
<evidence type="ECO:0008006" key="4">
    <source>
        <dbReference type="Google" id="ProtNLM"/>
    </source>
</evidence>
<organism evidence="2 3">
    <name type="scientific">Talaromyces atroroseus</name>
    <dbReference type="NCBI Taxonomy" id="1441469"/>
    <lineage>
        <taxon>Eukaryota</taxon>
        <taxon>Fungi</taxon>
        <taxon>Dikarya</taxon>
        <taxon>Ascomycota</taxon>
        <taxon>Pezizomycotina</taxon>
        <taxon>Eurotiomycetes</taxon>
        <taxon>Eurotiomycetidae</taxon>
        <taxon>Eurotiales</taxon>
        <taxon>Trichocomaceae</taxon>
        <taxon>Talaromyces</taxon>
        <taxon>Talaromyces sect. Trachyspermi</taxon>
    </lineage>
</organism>
<dbReference type="EMBL" id="LFMY01000001">
    <property type="protein sequence ID" value="OKL64017.1"/>
    <property type="molecule type" value="Genomic_DNA"/>
</dbReference>
<dbReference type="InterPro" id="IPR050300">
    <property type="entry name" value="GDXG_lipolytic_enzyme"/>
</dbReference>
<dbReference type="PANTHER" id="PTHR48081:SF31">
    <property type="entry name" value="STERYL ACETYL HYDROLASE MUG81-RELATED"/>
    <property type="match status" value="1"/>
</dbReference>
<dbReference type="STRING" id="1441469.A0A225BDC0"/>
<name>A0A225BDC0_TALAT</name>
<evidence type="ECO:0000313" key="2">
    <source>
        <dbReference type="EMBL" id="OKL64017.1"/>
    </source>
</evidence>
<evidence type="ECO:0000256" key="1">
    <source>
        <dbReference type="ARBA" id="ARBA00022801"/>
    </source>
</evidence>
<keyword evidence="1" id="KW-0378">Hydrolase</keyword>
<accession>A0A225BDC0</accession>
<proteinExistence type="predicted"/>
<dbReference type="PANTHER" id="PTHR48081">
    <property type="entry name" value="AB HYDROLASE SUPERFAMILY PROTEIN C4A8.06C"/>
    <property type="match status" value="1"/>
</dbReference>
<keyword evidence="3" id="KW-1185">Reference proteome</keyword>
<gene>
    <name evidence="2" type="ORF">UA08_01100</name>
</gene>
<dbReference type="SUPFAM" id="SSF53474">
    <property type="entry name" value="alpha/beta-Hydrolases"/>
    <property type="match status" value="1"/>
</dbReference>
<dbReference type="Proteomes" id="UP000214365">
    <property type="component" value="Unassembled WGS sequence"/>
</dbReference>
<reference evidence="2 3" key="1">
    <citation type="submission" date="2015-06" db="EMBL/GenBank/DDBJ databases">
        <title>Talaromyces atroroseus IBT 11181 draft genome.</title>
        <authorList>
            <person name="Rasmussen K.B."/>
            <person name="Rasmussen S."/>
            <person name="Petersen B."/>
            <person name="Sicheritz-Ponten T."/>
            <person name="Mortensen U.H."/>
            <person name="Thrane U."/>
        </authorList>
    </citation>
    <scope>NUCLEOTIDE SEQUENCE [LARGE SCALE GENOMIC DNA]</scope>
    <source>
        <strain evidence="2 3">IBT 11181</strain>
    </source>
</reference>
<dbReference type="Gene3D" id="3.40.50.1820">
    <property type="entry name" value="alpha/beta hydrolase"/>
    <property type="match status" value="1"/>
</dbReference>